<dbReference type="EMBL" id="JAQQWI010000013">
    <property type="protein sequence ID" value="KAK8013521.1"/>
    <property type="molecule type" value="Genomic_DNA"/>
</dbReference>
<protein>
    <recommendedName>
        <fullName evidence="4">BZIP domain-containing protein</fullName>
    </recommendedName>
</protein>
<dbReference type="Proteomes" id="UP001396898">
    <property type="component" value="Unassembled WGS sequence"/>
</dbReference>
<sequence>MINTADKAHALPIMTLPQTTDRAHQLEADQYPSCFNFPYPGLPLELEWLDGGSARSTLPLWTGDQAADFFSSEAVSPKTLLASECLNGSNLGLAILDDMLYFLGKNPAECGEKWREAWEELVKGGFEHDGTANNNTVQAPSLSPASPYLPFLDGADLMKGYLRAQNDPEDSASVEASLPGYDDCKLPGTAFCLGPRINETVTELLPSTVPTAQPTDPETRRQTNRDAARATRARKAEDISQMRATIEGLRDEIRKIRAEISDLALLVTKAHNLHFAGSESIDPALLASAGFPSAYNMGDLSDLCPPWPRTMNPVLFGDGTECILRWPEDIISDRANSADSDAVASMKHRS</sequence>
<dbReference type="SUPFAM" id="SSF57959">
    <property type="entry name" value="Leucine zipper domain"/>
    <property type="match status" value="1"/>
</dbReference>
<evidence type="ECO:0000313" key="2">
    <source>
        <dbReference type="EMBL" id="KAK8013521.1"/>
    </source>
</evidence>
<accession>A0ABR1RL12</accession>
<evidence type="ECO:0000256" key="1">
    <source>
        <dbReference type="SAM" id="MobiDB-lite"/>
    </source>
</evidence>
<feature type="compositionally biased region" description="Basic and acidic residues" evidence="1">
    <location>
        <begin position="217"/>
        <end position="236"/>
    </location>
</feature>
<evidence type="ECO:0000313" key="3">
    <source>
        <dbReference type="Proteomes" id="UP001396898"/>
    </source>
</evidence>
<name>A0ABR1RL12_9PEZI</name>
<dbReference type="InterPro" id="IPR046347">
    <property type="entry name" value="bZIP_sf"/>
</dbReference>
<comment type="caution">
    <text evidence="2">The sequence shown here is derived from an EMBL/GenBank/DDBJ whole genome shotgun (WGS) entry which is preliminary data.</text>
</comment>
<keyword evidence="3" id="KW-1185">Reference proteome</keyword>
<proteinExistence type="predicted"/>
<evidence type="ECO:0008006" key="4">
    <source>
        <dbReference type="Google" id="ProtNLM"/>
    </source>
</evidence>
<organism evidence="2 3">
    <name type="scientific">Apiospora marii</name>
    <dbReference type="NCBI Taxonomy" id="335849"/>
    <lineage>
        <taxon>Eukaryota</taxon>
        <taxon>Fungi</taxon>
        <taxon>Dikarya</taxon>
        <taxon>Ascomycota</taxon>
        <taxon>Pezizomycotina</taxon>
        <taxon>Sordariomycetes</taxon>
        <taxon>Xylariomycetidae</taxon>
        <taxon>Amphisphaeriales</taxon>
        <taxon>Apiosporaceae</taxon>
        <taxon>Apiospora</taxon>
    </lineage>
</organism>
<feature type="region of interest" description="Disordered" evidence="1">
    <location>
        <begin position="206"/>
        <end position="236"/>
    </location>
</feature>
<gene>
    <name evidence="2" type="ORF">PG991_009114</name>
</gene>
<reference evidence="2 3" key="1">
    <citation type="submission" date="2023-01" db="EMBL/GenBank/DDBJ databases">
        <title>Analysis of 21 Apiospora genomes using comparative genomics revels a genus with tremendous synthesis potential of carbohydrate active enzymes and secondary metabolites.</title>
        <authorList>
            <person name="Sorensen T."/>
        </authorList>
    </citation>
    <scope>NUCLEOTIDE SEQUENCE [LARGE SCALE GENOMIC DNA]</scope>
    <source>
        <strain evidence="2 3">CBS 20057</strain>
    </source>
</reference>
<dbReference type="Gene3D" id="3.30.160.60">
    <property type="entry name" value="Classic Zinc Finger"/>
    <property type="match status" value="1"/>
</dbReference>